<evidence type="ECO:0000313" key="1">
    <source>
        <dbReference type="EMBL" id="CAI5738087.1"/>
    </source>
</evidence>
<dbReference type="Proteomes" id="UP001162029">
    <property type="component" value="Unassembled WGS sequence"/>
</dbReference>
<organism evidence="1 2">
    <name type="scientific">Peronospora destructor</name>
    <dbReference type="NCBI Taxonomy" id="86335"/>
    <lineage>
        <taxon>Eukaryota</taxon>
        <taxon>Sar</taxon>
        <taxon>Stramenopiles</taxon>
        <taxon>Oomycota</taxon>
        <taxon>Peronosporomycetes</taxon>
        <taxon>Peronosporales</taxon>
        <taxon>Peronosporaceae</taxon>
        <taxon>Peronospora</taxon>
    </lineage>
</organism>
<sequence length="121" mass="13201">MFLCARDASSRHLEASNDVNDNVHSRDISSIVLKRPDPLSCGVLTLSHSSVRRPEVSVDFAAYLQLLDTSTRLVAQVLGVHTLSPSLRFSAGESVAVDAAEWWKEVQRQSIALVQGPESAE</sequence>
<protein>
    <submittedName>
        <fullName evidence="1">Uncharacterized protein</fullName>
    </submittedName>
</protein>
<reference evidence="1" key="1">
    <citation type="submission" date="2022-12" db="EMBL/GenBank/DDBJ databases">
        <authorList>
            <person name="Webb A."/>
        </authorList>
    </citation>
    <scope>NUCLEOTIDE SEQUENCE</scope>
    <source>
        <strain evidence="1">Pd1</strain>
    </source>
</reference>
<proteinExistence type="predicted"/>
<accession>A0AAV0UNN2</accession>
<keyword evidence="2" id="KW-1185">Reference proteome</keyword>
<comment type="caution">
    <text evidence="1">The sequence shown here is derived from an EMBL/GenBank/DDBJ whole genome shotgun (WGS) entry which is preliminary data.</text>
</comment>
<dbReference type="EMBL" id="CANTFM010001312">
    <property type="protein sequence ID" value="CAI5738087.1"/>
    <property type="molecule type" value="Genomic_DNA"/>
</dbReference>
<gene>
    <name evidence="1" type="ORF">PDE001_LOCUS6800</name>
</gene>
<name>A0AAV0UNN2_9STRA</name>
<dbReference type="AlphaFoldDB" id="A0AAV0UNN2"/>
<evidence type="ECO:0000313" key="2">
    <source>
        <dbReference type="Proteomes" id="UP001162029"/>
    </source>
</evidence>